<dbReference type="PANTHER" id="PTHR37297">
    <property type="entry name" value="PROTEIN NRDI"/>
    <property type="match status" value="1"/>
</dbReference>
<accession>A0A7H1MKH5</accession>
<dbReference type="Gene3D" id="3.40.50.360">
    <property type="match status" value="1"/>
</dbReference>
<sequence length="229" mass="26011">MIINLIYTSIAGNTKKFIDNLIEFSQHNEINYQFKAIEISANTQLNTLDHPSFVFVPTYLDGGNGIHSGVKEILTTPLFEFLEDLPDTKNILGVIGSGNKNFNAQYVLTARRYAIKFGVPLIDNFELRGVPTDVERIFNNIMTRLDQKISNRPLQFKPTKAYQCISNAVTELIMIDENQQLVSPIFAGSNFNLSSQALDPIELERPEELYSIQVKALTIQHYWLVPRTI</sequence>
<dbReference type="InterPro" id="IPR004465">
    <property type="entry name" value="RNR_NrdI"/>
</dbReference>
<evidence type="ECO:0000313" key="1">
    <source>
        <dbReference type="EMBL" id="QNT63961.1"/>
    </source>
</evidence>
<dbReference type="GO" id="GO:0010181">
    <property type="term" value="F:FMN binding"/>
    <property type="evidence" value="ECO:0007669"/>
    <property type="project" value="InterPro"/>
</dbReference>
<name>A0A7H1MKH5_9LACO</name>
<dbReference type="SUPFAM" id="SSF52218">
    <property type="entry name" value="Flavoproteins"/>
    <property type="match status" value="1"/>
</dbReference>
<gene>
    <name evidence="1" type="ORF">FY536_01145</name>
</gene>
<dbReference type="AlphaFoldDB" id="A0A7H1MKH5"/>
<dbReference type="Pfam" id="PF07972">
    <property type="entry name" value="Flavodoxin_NdrI"/>
    <property type="match status" value="1"/>
</dbReference>
<dbReference type="Proteomes" id="UP000516446">
    <property type="component" value="Chromosome"/>
</dbReference>
<dbReference type="PANTHER" id="PTHR37297:SF1">
    <property type="entry name" value="PROTEIN NRDI"/>
    <property type="match status" value="1"/>
</dbReference>
<dbReference type="RefSeq" id="WP_006845624.1">
    <property type="nucleotide sequence ID" value="NZ_CP026847.1"/>
</dbReference>
<dbReference type="EMBL" id="CP043431">
    <property type="protein sequence ID" value="QNT63961.1"/>
    <property type="molecule type" value="Genomic_DNA"/>
</dbReference>
<proteinExistence type="predicted"/>
<dbReference type="InterPro" id="IPR029039">
    <property type="entry name" value="Flavoprotein-like_sf"/>
</dbReference>
<reference evidence="1 2" key="1">
    <citation type="submission" date="2019-08" db="EMBL/GenBank/DDBJ databases">
        <authorList>
            <person name="Chang H.C."/>
            <person name="Mun S.Y."/>
        </authorList>
    </citation>
    <scope>NUCLEOTIDE SEQUENCE [LARGE SCALE GENOMIC DNA]</scope>
    <source>
        <strain evidence="1 2">SK</strain>
    </source>
</reference>
<evidence type="ECO:0000313" key="2">
    <source>
        <dbReference type="Proteomes" id="UP000516446"/>
    </source>
</evidence>
<organism evidence="1 2">
    <name type="scientific">Weissella koreensis</name>
    <dbReference type="NCBI Taxonomy" id="165096"/>
    <lineage>
        <taxon>Bacteria</taxon>
        <taxon>Bacillati</taxon>
        <taxon>Bacillota</taxon>
        <taxon>Bacilli</taxon>
        <taxon>Lactobacillales</taxon>
        <taxon>Lactobacillaceae</taxon>
        <taxon>Weissella</taxon>
    </lineage>
</organism>
<keyword evidence="2" id="KW-1185">Reference proteome</keyword>
<protein>
    <submittedName>
        <fullName evidence="1">Flavoprotein NrdI</fullName>
    </submittedName>
</protein>